<feature type="transmembrane region" description="Helical" evidence="8">
    <location>
        <begin position="274"/>
        <end position="294"/>
    </location>
</feature>
<feature type="transmembrane region" description="Helical" evidence="8">
    <location>
        <begin position="169"/>
        <end position="189"/>
    </location>
</feature>
<dbReference type="RefSeq" id="WP_116517503.1">
    <property type="nucleotide sequence ID" value="NZ_JACCEX010000001.1"/>
</dbReference>
<keyword evidence="3" id="KW-1003">Cell membrane</keyword>
<feature type="transmembrane region" description="Helical" evidence="8">
    <location>
        <begin position="21"/>
        <end position="45"/>
    </location>
</feature>
<keyword evidence="6 8" id="KW-1133">Transmembrane helix</keyword>
<dbReference type="Pfam" id="PF02653">
    <property type="entry name" value="BPD_transp_2"/>
    <property type="match status" value="1"/>
</dbReference>
<dbReference type="Proteomes" id="UP000246145">
    <property type="component" value="Unassembled WGS sequence"/>
</dbReference>
<evidence type="ECO:0000256" key="3">
    <source>
        <dbReference type="ARBA" id="ARBA00022475"/>
    </source>
</evidence>
<dbReference type="STRING" id="1231391.GCA_000308195_03218"/>
<proteinExistence type="predicted"/>
<keyword evidence="4" id="KW-0997">Cell inner membrane</keyword>
<feature type="transmembrane region" description="Helical" evidence="8">
    <location>
        <begin position="77"/>
        <end position="96"/>
    </location>
</feature>
<feature type="transmembrane region" description="Helical" evidence="8">
    <location>
        <begin position="51"/>
        <end position="70"/>
    </location>
</feature>
<dbReference type="CDD" id="cd06579">
    <property type="entry name" value="TM_PBP1_transp_AraH_like"/>
    <property type="match status" value="1"/>
</dbReference>
<keyword evidence="10" id="KW-1185">Reference proteome</keyword>
<dbReference type="AlphaFoldDB" id="A0A2U1CR00"/>
<evidence type="ECO:0000256" key="7">
    <source>
        <dbReference type="ARBA" id="ARBA00023136"/>
    </source>
</evidence>
<dbReference type="PANTHER" id="PTHR32196">
    <property type="entry name" value="ABC TRANSPORTER PERMEASE PROTEIN YPHD-RELATED-RELATED"/>
    <property type="match status" value="1"/>
</dbReference>
<reference evidence="9 10" key="1">
    <citation type="submission" date="2018-04" db="EMBL/GenBank/DDBJ databases">
        <title>Genomic Encyclopedia of Type Strains, Phase IV (KMG-IV): sequencing the most valuable type-strain genomes for metagenomic binning, comparative biology and taxonomic classification.</title>
        <authorList>
            <person name="Goeker M."/>
        </authorList>
    </citation>
    <scope>NUCLEOTIDE SEQUENCE [LARGE SCALE GENOMIC DNA]</scope>
    <source>
        <strain evidence="9 10">DSM 10065</strain>
    </source>
</reference>
<gene>
    <name evidence="9" type="ORF">C7440_0713</name>
</gene>
<keyword evidence="7 8" id="KW-0472">Membrane</keyword>
<comment type="subcellular location">
    <subcellularLocation>
        <location evidence="1">Cell membrane</location>
        <topology evidence="1">Multi-pass membrane protein</topology>
    </subcellularLocation>
</comment>
<evidence type="ECO:0000256" key="1">
    <source>
        <dbReference type="ARBA" id="ARBA00004651"/>
    </source>
</evidence>
<keyword evidence="5 8" id="KW-0812">Transmembrane</keyword>
<evidence type="ECO:0000256" key="4">
    <source>
        <dbReference type="ARBA" id="ARBA00022519"/>
    </source>
</evidence>
<dbReference type="OrthoDB" id="9799990at2"/>
<organism evidence="9 10">
    <name type="scientific">Pusillimonas noertemannii</name>
    <dbReference type="NCBI Taxonomy" id="305977"/>
    <lineage>
        <taxon>Bacteria</taxon>
        <taxon>Pseudomonadati</taxon>
        <taxon>Pseudomonadota</taxon>
        <taxon>Betaproteobacteria</taxon>
        <taxon>Burkholderiales</taxon>
        <taxon>Alcaligenaceae</taxon>
        <taxon>Pusillimonas</taxon>
    </lineage>
</organism>
<protein>
    <submittedName>
        <fullName evidence="9">Monosaccharide ABC transporter membrane protein (CUT2 family)</fullName>
    </submittedName>
</protein>
<evidence type="ECO:0000256" key="6">
    <source>
        <dbReference type="ARBA" id="ARBA00022989"/>
    </source>
</evidence>
<feature type="transmembrane region" description="Helical" evidence="8">
    <location>
        <begin position="300"/>
        <end position="317"/>
    </location>
</feature>
<sequence>MNAFTFARPESASWARTRASISMHTLVVGCAMVALLIVAVLTPGFISLPNLIALTGTLSLIGCVAIGMTFITLGGNIMSFCLGATCAAASMLVAHLSGGGGWLAGLAGIALALAVMVAQGMVIGLFRANPLIVSIASLSLILGVAQYLAGGQTVYVSGDSLSMFKARFLGVPAPLLVFAAAVIAGEFVLRFTRFGYKLILVGSNPEAAEVGGISTWRTTVAAYAAAGLFTGVAGILLAARYGSGSMEFGVGFDYSAISAVLVGGTAIGGGQGSVLRTMFGVVFIAVMQSLLLLYGLDVQFQYLLIGLVVLAAILLQSRSKS</sequence>
<dbReference type="InterPro" id="IPR001851">
    <property type="entry name" value="ABC_transp_permease"/>
</dbReference>
<dbReference type="EMBL" id="QEKO01000001">
    <property type="protein sequence ID" value="PVY68318.1"/>
    <property type="molecule type" value="Genomic_DNA"/>
</dbReference>
<dbReference type="PANTHER" id="PTHR32196:SF21">
    <property type="entry name" value="ABC TRANSPORTER PERMEASE PROTEIN YPHD-RELATED"/>
    <property type="match status" value="1"/>
</dbReference>
<feature type="transmembrane region" description="Helical" evidence="8">
    <location>
        <begin position="248"/>
        <end position="267"/>
    </location>
</feature>
<keyword evidence="2" id="KW-0813">Transport</keyword>
<evidence type="ECO:0000313" key="9">
    <source>
        <dbReference type="EMBL" id="PVY68318.1"/>
    </source>
</evidence>
<evidence type="ECO:0000256" key="5">
    <source>
        <dbReference type="ARBA" id="ARBA00022692"/>
    </source>
</evidence>
<feature type="transmembrane region" description="Helical" evidence="8">
    <location>
        <begin position="220"/>
        <end position="242"/>
    </location>
</feature>
<comment type="caution">
    <text evidence="9">The sequence shown here is derived from an EMBL/GenBank/DDBJ whole genome shotgun (WGS) entry which is preliminary data.</text>
</comment>
<evidence type="ECO:0000256" key="8">
    <source>
        <dbReference type="SAM" id="Phobius"/>
    </source>
</evidence>
<name>A0A2U1CR00_9BURK</name>
<feature type="transmembrane region" description="Helical" evidence="8">
    <location>
        <begin position="131"/>
        <end position="149"/>
    </location>
</feature>
<evidence type="ECO:0000256" key="2">
    <source>
        <dbReference type="ARBA" id="ARBA00022448"/>
    </source>
</evidence>
<dbReference type="GO" id="GO:0005886">
    <property type="term" value="C:plasma membrane"/>
    <property type="evidence" value="ECO:0007669"/>
    <property type="project" value="UniProtKB-SubCell"/>
</dbReference>
<feature type="transmembrane region" description="Helical" evidence="8">
    <location>
        <begin position="102"/>
        <end position="124"/>
    </location>
</feature>
<dbReference type="GO" id="GO:0022857">
    <property type="term" value="F:transmembrane transporter activity"/>
    <property type="evidence" value="ECO:0007669"/>
    <property type="project" value="InterPro"/>
</dbReference>
<evidence type="ECO:0000313" key="10">
    <source>
        <dbReference type="Proteomes" id="UP000246145"/>
    </source>
</evidence>
<accession>A0A2U1CR00</accession>